<reference evidence="2 3" key="1">
    <citation type="submission" date="2018-11" db="EMBL/GenBank/DDBJ databases">
        <title>Sequencing the genomes of 1000 actinobacteria strains.</title>
        <authorList>
            <person name="Klenk H.-P."/>
        </authorList>
    </citation>
    <scope>NUCLEOTIDE SEQUENCE [LARGE SCALE GENOMIC DNA]</scope>
    <source>
        <strain evidence="2 3">DSM 14418</strain>
    </source>
</reference>
<evidence type="ECO:0000313" key="3">
    <source>
        <dbReference type="Proteomes" id="UP000280726"/>
    </source>
</evidence>
<evidence type="ECO:0000256" key="1">
    <source>
        <dbReference type="SAM" id="MobiDB-lite"/>
    </source>
</evidence>
<protein>
    <recommendedName>
        <fullName evidence="4">DNA-directed RNA polymerase subunit beta</fullName>
    </recommendedName>
</protein>
<dbReference type="Proteomes" id="UP000280726">
    <property type="component" value="Unassembled WGS sequence"/>
</dbReference>
<keyword evidence="3" id="KW-1185">Reference proteome</keyword>
<name>A0A3N5A6J1_9MICO</name>
<sequence length="212" mass="23520">MSDRRVPRRPAMLDPIQAELIEGDEDPATRSDVAHTTAQALVHGGREGADEDPELVRRLVTLVDREGLDEIAVLWSRSPHTTLPGTLWRLYLLREWVRRDPDTVSQRYRLGLQRAEVAGVVAGVASPPGPEEVSDVVDKVLSGLFERDLDVALERASAFLRVLATGSAMDADWIEEDDDELAFQVTRRASALLTTAEELEEAAELHRNGHLD</sequence>
<dbReference type="RefSeq" id="WP_246006054.1">
    <property type="nucleotide sequence ID" value="NZ_RKRA01000001.1"/>
</dbReference>
<gene>
    <name evidence="2" type="ORF">EDD32_1811</name>
</gene>
<dbReference type="EMBL" id="RKRA01000001">
    <property type="protein sequence ID" value="RPF27331.1"/>
    <property type="molecule type" value="Genomic_DNA"/>
</dbReference>
<organism evidence="2 3">
    <name type="scientific">Georgenia muralis</name>
    <dbReference type="NCBI Taxonomy" id="154117"/>
    <lineage>
        <taxon>Bacteria</taxon>
        <taxon>Bacillati</taxon>
        <taxon>Actinomycetota</taxon>
        <taxon>Actinomycetes</taxon>
        <taxon>Micrococcales</taxon>
        <taxon>Bogoriellaceae</taxon>
        <taxon>Georgenia</taxon>
    </lineage>
</organism>
<evidence type="ECO:0008006" key="4">
    <source>
        <dbReference type="Google" id="ProtNLM"/>
    </source>
</evidence>
<feature type="region of interest" description="Disordered" evidence="1">
    <location>
        <begin position="1"/>
        <end position="38"/>
    </location>
</feature>
<dbReference type="AlphaFoldDB" id="A0A3N5A6J1"/>
<proteinExistence type="predicted"/>
<evidence type="ECO:0000313" key="2">
    <source>
        <dbReference type="EMBL" id="RPF27331.1"/>
    </source>
</evidence>
<comment type="caution">
    <text evidence="2">The sequence shown here is derived from an EMBL/GenBank/DDBJ whole genome shotgun (WGS) entry which is preliminary data.</text>
</comment>
<accession>A0A3N5A6J1</accession>